<dbReference type="CDD" id="cd00488">
    <property type="entry name" value="PCD_DCoH"/>
    <property type="match status" value="1"/>
</dbReference>
<comment type="similarity">
    <text evidence="2">Belongs to the pterin-4-alpha-carbinolamine dehydratase family.</text>
</comment>
<dbReference type="SUPFAM" id="SSF55248">
    <property type="entry name" value="PCD-like"/>
    <property type="match status" value="1"/>
</dbReference>
<dbReference type="EC" id="4.2.1.96" evidence="3"/>
<dbReference type="InterPro" id="IPR036428">
    <property type="entry name" value="PCD_sf"/>
</dbReference>
<keyword evidence="4" id="KW-0456">Lyase</keyword>
<dbReference type="PANTHER" id="PTHR12599">
    <property type="entry name" value="PTERIN-4-ALPHA-CARBINOLAMINE DEHYDRATASE"/>
    <property type="match status" value="1"/>
</dbReference>
<dbReference type="Pfam" id="PF01329">
    <property type="entry name" value="Pterin_4a"/>
    <property type="match status" value="1"/>
</dbReference>
<evidence type="ECO:0000313" key="5">
    <source>
        <dbReference type="EMBL" id="PSK82647.1"/>
    </source>
</evidence>
<evidence type="ECO:0000256" key="3">
    <source>
        <dbReference type="ARBA" id="ARBA00013252"/>
    </source>
</evidence>
<dbReference type="GO" id="GO:0008124">
    <property type="term" value="F:4-alpha-hydroxytetrahydrobiopterin dehydratase activity"/>
    <property type="evidence" value="ECO:0007669"/>
    <property type="project" value="UniProtKB-EC"/>
</dbReference>
<accession>A0A2P8CCE5</accession>
<protein>
    <recommendedName>
        <fullName evidence="3">4a-hydroxytetrahydrobiopterin dehydratase</fullName>
        <ecNumber evidence="3">4.2.1.96</ecNumber>
    </recommendedName>
</protein>
<evidence type="ECO:0000256" key="4">
    <source>
        <dbReference type="ARBA" id="ARBA00023239"/>
    </source>
</evidence>
<organism evidence="5 6">
    <name type="scientific">Prolixibacter denitrificans</name>
    <dbReference type="NCBI Taxonomy" id="1541063"/>
    <lineage>
        <taxon>Bacteria</taxon>
        <taxon>Pseudomonadati</taxon>
        <taxon>Bacteroidota</taxon>
        <taxon>Bacteroidia</taxon>
        <taxon>Marinilabiliales</taxon>
        <taxon>Prolixibacteraceae</taxon>
        <taxon>Prolixibacter</taxon>
    </lineage>
</organism>
<evidence type="ECO:0000256" key="2">
    <source>
        <dbReference type="ARBA" id="ARBA00006472"/>
    </source>
</evidence>
<dbReference type="EMBL" id="PYGC01000005">
    <property type="protein sequence ID" value="PSK82647.1"/>
    <property type="molecule type" value="Genomic_DNA"/>
</dbReference>
<dbReference type="Proteomes" id="UP000240621">
    <property type="component" value="Unassembled WGS sequence"/>
</dbReference>
<reference evidence="5 6" key="1">
    <citation type="submission" date="2018-03" db="EMBL/GenBank/DDBJ databases">
        <title>Genomic Encyclopedia of Archaeal and Bacterial Type Strains, Phase II (KMG-II): from individual species to whole genera.</title>
        <authorList>
            <person name="Goeker M."/>
        </authorList>
    </citation>
    <scope>NUCLEOTIDE SEQUENCE [LARGE SCALE GENOMIC DNA]</scope>
    <source>
        <strain evidence="5 6">DSM 27267</strain>
    </source>
</reference>
<sequence>MLTRPYRATVISCATIPRRCHWAELNCPFGTEYHDLQKSREGQYDGRNGVHRNIRKQSGGLIRWTNKKLMKWEEKNNQLEKEFTFNNFVEAVDFVNRVKEPAEAMQHHPDIFIHSYKKVKITLTTHSEGHVTLKDHELAGKIDELA</sequence>
<dbReference type="InterPro" id="IPR001533">
    <property type="entry name" value="Pterin_deHydtase"/>
</dbReference>
<evidence type="ECO:0000313" key="6">
    <source>
        <dbReference type="Proteomes" id="UP000240621"/>
    </source>
</evidence>
<dbReference type="GO" id="GO:0006729">
    <property type="term" value="P:tetrahydrobiopterin biosynthetic process"/>
    <property type="evidence" value="ECO:0007669"/>
    <property type="project" value="InterPro"/>
</dbReference>
<evidence type="ECO:0000256" key="1">
    <source>
        <dbReference type="ARBA" id="ARBA00001554"/>
    </source>
</evidence>
<name>A0A2P8CCE5_9BACT</name>
<comment type="catalytic activity">
    <reaction evidence="1">
        <text>(4aS,6R)-4a-hydroxy-L-erythro-5,6,7,8-tetrahydrobiopterin = (6R)-L-erythro-6,7-dihydrobiopterin + H2O</text>
        <dbReference type="Rhea" id="RHEA:11920"/>
        <dbReference type="ChEBI" id="CHEBI:15377"/>
        <dbReference type="ChEBI" id="CHEBI:15642"/>
        <dbReference type="ChEBI" id="CHEBI:43120"/>
        <dbReference type="EC" id="4.2.1.96"/>
    </reaction>
</comment>
<dbReference type="Gene3D" id="3.30.1360.20">
    <property type="entry name" value="Transcriptional coactivator/pterin dehydratase"/>
    <property type="match status" value="1"/>
</dbReference>
<dbReference type="AlphaFoldDB" id="A0A2P8CCE5"/>
<dbReference type="NCBIfam" id="NF002017">
    <property type="entry name" value="PRK00823.1-2"/>
    <property type="match status" value="1"/>
</dbReference>
<gene>
    <name evidence="5" type="ORF">CLV93_10539</name>
</gene>
<dbReference type="PANTHER" id="PTHR12599:SF0">
    <property type="entry name" value="PTERIN-4-ALPHA-CARBINOLAMINE DEHYDRATASE"/>
    <property type="match status" value="1"/>
</dbReference>
<comment type="caution">
    <text evidence="5">The sequence shown here is derived from an EMBL/GenBank/DDBJ whole genome shotgun (WGS) entry which is preliminary data.</text>
</comment>
<proteinExistence type="inferred from homology"/>